<evidence type="ECO:0000313" key="11">
    <source>
        <dbReference type="Proteomes" id="UP000269396"/>
    </source>
</evidence>
<dbReference type="EMBL" id="UZAL01002590">
    <property type="protein sequence ID" value="VDO83808.1"/>
    <property type="molecule type" value="Genomic_DNA"/>
</dbReference>
<feature type="compositionally biased region" description="Basic and acidic residues" evidence="8">
    <location>
        <begin position="64"/>
        <end position="76"/>
    </location>
</feature>
<organism evidence="10 11">
    <name type="scientific">Schistosoma mattheei</name>
    <dbReference type="NCBI Taxonomy" id="31246"/>
    <lineage>
        <taxon>Eukaryota</taxon>
        <taxon>Metazoa</taxon>
        <taxon>Spiralia</taxon>
        <taxon>Lophotrochozoa</taxon>
        <taxon>Platyhelminthes</taxon>
        <taxon>Trematoda</taxon>
        <taxon>Digenea</taxon>
        <taxon>Strigeidida</taxon>
        <taxon>Schistosomatoidea</taxon>
        <taxon>Schistosomatidae</taxon>
        <taxon>Schistosoma</taxon>
    </lineage>
</organism>
<gene>
    <name evidence="10" type="ORF">SMTD_LOCUS2053</name>
</gene>
<evidence type="ECO:0000259" key="9">
    <source>
        <dbReference type="PROSITE" id="PS50157"/>
    </source>
</evidence>
<dbReference type="AlphaFoldDB" id="A0A3P8C6J6"/>
<name>A0A3P8C6J6_9TREM</name>
<dbReference type="InterPro" id="IPR013087">
    <property type="entry name" value="Znf_C2H2_type"/>
</dbReference>
<keyword evidence="4 7" id="KW-0863">Zinc-finger</keyword>
<feature type="compositionally biased region" description="Acidic residues" evidence="8">
    <location>
        <begin position="102"/>
        <end position="112"/>
    </location>
</feature>
<keyword evidence="3" id="KW-0677">Repeat</keyword>
<dbReference type="PROSITE" id="PS50157">
    <property type="entry name" value="ZINC_FINGER_C2H2_2"/>
    <property type="match status" value="1"/>
</dbReference>
<feature type="compositionally biased region" description="Low complexity" evidence="8">
    <location>
        <begin position="78"/>
        <end position="99"/>
    </location>
</feature>
<evidence type="ECO:0000256" key="3">
    <source>
        <dbReference type="ARBA" id="ARBA00022737"/>
    </source>
</evidence>
<dbReference type="FunFam" id="3.30.160.60:FF:000148">
    <property type="entry name" value="zinc finger protein Gfi-1"/>
    <property type="match status" value="1"/>
</dbReference>
<dbReference type="Proteomes" id="UP000269396">
    <property type="component" value="Unassembled WGS sequence"/>
</dbReference>
<protein>
    <recommendedName>
        <fullName evidence="9">C2H2-type domain-containing protein</fullName>
    </recommendedName>
</protein>
<evidence type="ECO:0000256" key="5">
    <source>
        <dbReference type="ARBA" id="ARBA00022833"/>
    </source>
</evidence>
<keyword evidence="6" id="KW-0539">Nucleus</keyword>
<feature type="domain" description="C2H2-type" evidence="9">
    <location>
        <begin position="14"/>
        <end position="37"/>
    </location>
</feature>
<dbReference type="GO" id="GO:0005634">
    <property type="term" value="C:nucleus"/>
    <property type="evidence" value="ECO:0007669"/>
    <property type="project" value="UniProtKB-SubCell"/>
</dbReference>
<evidence type="ECO:0000256" key="2">
    <source>
        <dbReference type="ARBA" id="ARBA00022723"/>
    </source>
</evidence>
<keyword evidence="11" id="KW-1185">Reference proteome</keyword>
<comment type="subcellular location">
    <subcellularLocation>
        <location evidence="1">Nucleus</location>
    </subcellularLocation>
</comment>
<keyword evidence="5" id="KW-0862">Zinc</keyword>
<dbReference type="GO" id="GO:0008270">
    <property type="term" value="F:zinc ion binding"/>
    <property type="evidence" value="ECO:0007669"/>
    <property type="project" value="UniProtKB-KW"/>
</dbReference>
<sequence>MITHSRKHTGFKPFSCFHCLRAFQRKVDLRRHIETQHGTIDLCKKNYTLENRQTSHISIHHIQENQKKSHNLHYDNKITLNSSSSTSSSSSISPLPNILSKEEEEGEEEEMKEENSLPLNSYCFVLFDEEEKKKSEDFVLFCLSV</sequence>
<evidence type="ECO:0000256" key="1">
    <source>
        <dbReference type="ARBA" id="ARBA00004123"/>
    </source>
</evidence>
<accession>A0A3P8C6J6</accession>
<proteinExistence type="predicted"/>
<dbReference type="Gene3D" id="3.30.160.60">
    <property type="entry name" value="Classic Zinc Finger"/>
    <property type="match status" value="1"/>
</dbReference>
<feature type="region of interest" description="Disordered" evidence="8">
    <location>
        <begin position="64"/>
        <end position="116"/>
    </location>
</feature>
<evidence type="ECO:0000256" key="4">
    <source>
        <dbReference type="ARBA" id="ARBA00022771"/>
    </source>
</evidence>
<reference evidence="10 11" key="1">
    <citation type="submission" date="2018-11" db="EMBL/GenBank/DDBJ databases">
        <authorList>
            <consortium name="Pathogen Informatics"/>
        </authorList>
    </citation>
    <scope>NUCLEOTIDE SEQUENCE [LARGE SCALE GENOMIC DNA]</scope>
    <source>
        <strain>Denwood</strain>
        <strain evidence="11">Zambia</strain>
    </source>
</reference>
<evidence type="ECO:0000256" key="8">
    <source>
        <dbReference type="SAM" id="MobiDB-lite"/>
    </source>
</evidence>
<evidence type="ECO:0000256" key="6">
    <source>
        <dbReference type="ARBA" id="ARBA00023242"/>
    </source>
</evidence>
<dbReference type="SUPFAM" id="SSF57667">
    <property type="entry name" value="beta-beta-alpha zinc fingers"/>
    <property type="match status" value="1"/>
</dbReference>
<evidence type="ECO:0000313" key="10">
    <source>
        <dbReference type="EMBL" id="VDO83808.1"/>
    </source>
</evidence>
<dbReference type="InterPro" id="IPR036236">
    <property type="entry name" value="Znf_C2H2_sf"/>
</dbReference>
<keyword evidence="2" id="KW-0479">Metal-binding</keyword>
<dbReference type="PROSITE" id="PS00028">
    <property type="entry name" value="ZINC_FINGER_C2H2_1"/>
    <property type="match status" value="1"/>
</dbReference>
<evidence type="ECO:0000256" key="7">
    <source>
        <dbReference type="PROSITE-ProRule" id="PRU00042"/>
    </source>
</evidence>